<dbReference type="InterPro" id="IPR022998">
    <property type="entry name" value="ThiamineP_synth_TenI"/>
</dbReference>
<evidence type="ECO:0000256" key="1">
    <source>
        <dbReference type="SAM" id="Coils"/>
    </source>
</evidence>
<feature type="compositionally biased region" description="Basic and acidic residues" evidence="2">
    <location>
        <begin position="797"/>
        <end position="818"/>
    </location>
</feature>
<dbReference type="GO" id="GO:0009228">
    <property type="term" value="P:thiamine biosynthetic process"/>
    <property type="evidence" value="ECO:0007669"/>
    <property type="project" value="UniProtKB-KW"/>
</dbReference>
<evidence type="ECO:0000256" key="2">
    <source>
        <dbReference type="SAM" id="MobiDB-lite"/>
    </source>
</evidence>
<dbReference type="InterPro" id="IPR051943">
    <property type="entry name" value="TRAFAC_Dynamin-like_GTPase"/>
</dbReference>
<proteinExistence type="predicted"/>
<feature type="domain" description="Thiamine phosphate synthase/TenI" evidence="5">
    <location>
        <begin position="106"/>
        <end position="276"/>
    </location>
</feature>
<dbReference type="CDD" id="cd09912">
    <property type="entry name" value="DLP_2"/>
    <property type="match status" value="1"/>
</dbReference>
<dbReference type="SUPFAM" id="SSF51391">
    <property type="entry name" value="Thiamin phosphate synthase"/>
    <property type="match status" value="1"/>
</dbReference>
<gene>
    <name evidence="6" type="ORF">CVIRNUC_007693</name>
</gene>
<dbReference type="Pfam" id="PF02581">
    <property type="entry name" value="TMP-TENI"/>
    <property type="match status" value="1"/>
</dbReference>
<dbReference type="FunFam" id="3.40.50.300:FF:001052">
    <property type="entry name" value="Probable transmembrane GTPase FZO-like, chloroplastic"/>
    <property type="match status" value="1"/>
</dbReference>
<keyword evidence="3" id="KW-1133">Transmembrane helix</keyword>
<feature type="domain" description="G" evidence="4">
    <location>
        <begin position="389"/>
        <end position="520"/>
    </location>
</feature>
<keyword evidence="7" id="KW-1185">Reference proteome</keyword>
<feature type="transmembrane region" description="Helical" evidence="3">
    <location>
        <begin position="882"/>
        <end position="901"/>
    </location>
</feature>
<dbReference type="Pfam" id="PF01926">
    <property type="entry name" value="MMR_HSR1"/>
    <property type="match status" value="1"/>
</dbReference>
<accession>A0AAV1IER0</accession>
<dbReference type="GO" id="GO:0031969">
    <property type="term" value="C:chloroplast membrane"/>
    <property type="evidence" value="ECO:0007669"/>
    <property type="project" value="TreeGrafter"/>
</dbReference>
<feature type="transmembrane region" description="Helical" evidence="3">
    <location>
        <begin position="853"/>
        <end position="876"/>
    </location>
</feature>
<dbReference type="SUPFAM" id="SSF52540">
    <property type="entry name" value="P-loop containing nucleoside triphosphate hydrolases"/>
    <property type="match status" value="1"/>
</dbReference>
<sequence length="983" mass="106293">MELRILHTRAPDEQLLVSRRTACQHSSSCSGQRGLVVLHHSCHWLPQRLKGVSRRQGLSCRRQRLGAASRRTVAASASQMAVFPAGRKQAKLTLPAFIIVVSAADVLRRRDSIGEEIGAAVSAGATGVLLGDADSLGGAELYEAAVLLKDVLRGRSILLIEDRTDIVGAAEADGVVLSRQGLPTLVARRSLPASVNLVGRRVASGQEAQQAASDGASLLLVEGESRGVASTDAIRQAKSQQQGGTVPVIAVVPPEGLASEAEAASVAAADADGLAVPLDRLQQTAASFSGRTDREAQNPVGDIIDALSDGRSMLPQILEREQQQQQAEGSDARGPSLRHLLDESKESLLEAERAFLSKALELLEDVTPSMEEISLLREALKQLDQPFLVVIVGEFNSGKSTVINALLGTKFLADGILPTTNEISVLKFRDADKPQEDERMEDGYTVKYLPAELLRDLNIVDTPGTNVILERQQRLTEEYVPRADMVLFTMSADRPFTDSEVRFLKYIRQWGKKVVFLVNKVDILSDSAEVDEVAAFVANNARRVLGVDAAQVLPVSARAALDAKLASTKDKRGFFGAEAMPVLDEQGLAQNEHWQRSRFGKLEQFMVDFLVGGASAGESLRLKLQTPLFVSDALLEAARQQLEAERAAAEQDLAAVRSVREQLAQFRKSMEADGAAQRSECRRLVGTAVRRAGWLVDEVLQLSNTEALSAYVFGSKSRLGSLPVARSFGPEVVGETASRMQSIVTDHQSWLSSNCDRQLSSYRAFAEDRAQALGTSLQELTGATGSSGSGGFFETGEEARRRWREQRGAQDQQEKEEPISIAKEGGESKAVQALLRFDSKAAALVLEEEVREAFFGSISTAIGAGVVGVVATWILPNTLEDILAIVLAGLAGYVALLNLPLRRAEAKGKLERVANNYIQEVEGNLKAELEAGLDKCEQETNEFMKPVEEASAAVVERVTDAERRRADLADELEGLKQRAASVE</sequence>
<dbReference type="Proteomes" id="UP001314263">
    <property type="component" value="Unassembled WGS sequence"/>
</dbReference>
<evidence type="ECO:0000259" key="4">
    <source>
        <dbReference type="Pfam" id="PF01926"/>
    </source>
</evidence>
<evidence type="ECO:0000259" key="5">
    <source>
        <dbReference type="Pfam" id="PF02581"/>
    </source>
</evidence>
<dbReference type="GO" id="GO:0005525">
    <property type="term" value="F:GTP binding"/>
    <property type="evidence" value="ECO:0007669"/>
    <property type="project" value="InterPro"/>
</dbReference>
<dbReference type="PANTHER" id="PTHR43681">
    <property type="entry name" value="TRANSMEMBRANE GTPASE FZO"/>
    <property type="match status" value="1"/>
</dbReference>
<dbReference type="Gene3D" id="3.40.50.300">
    <property type="entry name" value="P-loop containing nucleotide triphosphate hydrolases"/>
    <property type="match status" value="1"/>
</dbReference>
<dbReference type="InterPro" id="IPR006073">
    <property type="entry name" value="GTP-bd"/>
</dbReference>
<feature type="coiled-coil region" evidence="1">
    <location>
        <begin position="632"/>
        <end position="659"/>
    </location>
</feature>
<evidence type="ECO:0008006" key="8">
    <source>
        <dbReference type="Google" id="ProtNLM"/>
    </source>
</evidence>
<organism evidence="6 7">
    <name type="scientific">Coccomyxa viridis</name>
    <dbReference type="NCBI Taxonomy" id="1274662"/>
    <lineage>
        <taxon>Eukaryota</taxon>
        <taxon>Viridiplantae</taxon>
        <taxon>Chlorophyta</taxon>
        <taxon>core chlorophytes</taxon>
        <taxon>Trebouxiophyceae</taxon>
        <taxon>Trebouxiophyceae incertae sedis</taxon>
        <taxon>Coccomyxaceae</taxon>
        <taxon>Coccomyxa</taxon>
    </lineage>
</organism>
<evidence type="ECO:0000256" key="3">
    <source>
        <dbReference type="SAM" id="Phobius"/>
    </source>
</evidence>
<dbReference type="InterPro" id="IPR013785">
    <property type="entry name" value="Aldolase_TIM"/>
</dbReference>
<reference evidence="6 7" key="1">
    <citation type="submission" date="2023-10" db="EMBL/GenBank/DDBJ databases">
        <authorList>
            <person name="Maclean D."/>
            <person name="Macfadyen A."/>
        </authorList>
    </citation>
    <scope>NUCLEOTIDE SEQUENCE [LARGE SCALE GENOMIC DNA]</scope>
</reference>
<feature type="region of interest" description="Disordered" evidence="2">
    <location>
        <begin position="780"/>
        <end position="822"/>
    </location>
</feature>
<dbReference type="GO" id="GO:0010027">
    <property type="term" value="P:thylakoid membrane organization"/>
    <property type="evidence" value="ECO:0007669"/>
    <property type="project" value="TreeGrafter"/>
</dbReference>
<protein>
    <recommendedName>
        <fullName evidence="8">G domain-containing protein</fullName>
    </recommendedName>
</protein>
<dbReference type="EMBL" id="CAUYUE010000010">
    <property type="protein sequence ID" value="CAK0784489.1"/>
    <property type="molecule type" value="Genomic_DNA"/>
</dbReference>
<evidence type="ECO:0000313" key="6">
    <source>
        <dbReference type="EMBL" id="CAK0784489.1"/>
    </source>
</evidence>
<dbReference type="PANTHER" id="PTHR43681:SF1">
    <property type="entry name" value="SARCALUMENIN"/>
    <property type="match status" value="1"/>
</dbReference>
<evidence type="ECO:0000313" key="7">
    <source>
        <dbReference type="Proteomes" id="UP001314263"/>
    </source>
</evidence>
<keyword evidence="3" id="KW-0472">Membrane</keyword>
<keyword evidence="1" id="KW-0175">Coiled coil</keyword>
<dbReference type="AlphaFoldDB" id="A0AAV1IER0"/>
<keyword evidence="3" id="KW-0812">Transmembrane</keyword>
<dbReference type="InterPro" id="IPR027417">
    <property type="entry name" value="P-loop_NTPase"/>
</dbReference>
<name>A0AAV1IER0_9CHLO</name>
<dbReference type="InterPro" id="IPR036206">
    <property type="entry name" value="ThiamineP_synth_sf"/>
</dbReference>
<dbReference type="Gene3D" id="3.20.20.70">
    <property type="entry name" value="Aldolase class I"/>
    <property type="match status" value="1"/>
</dbReference>
<dbReference type="CDD" id="cd00564">
    <property type="entry name" value="TMP_TenI"/>
    <property type="match status" value="1"/>
</dbReference>
<comment type="caution">
    <text evidence="6">The sequence shown here is derived from an EMBL/GenBank/DDBJ whole genome shotgun (WGS) entry which is preliminary data.</text>
</comment>